<dbReference type="InterPro" id="IPR051798">
    <property type="entry name" value="Class-II_PLP-Dep_Aminotrans"/>
</dbReference>
<dbReference type="PANTHER" id="PTHR43525:SF1">
    <property type="entry name" value="PROTEIN MALY"/>
    <property type="match status" value="1"/>
</dbReference>
<dbReference type="Gene3D" id="3.90.1150.10">
    <property type="entry name" value="Aspartate Aminotransferase, domain 1"/>
    <property type="match status" value="1"/>
</dbReference>
<dbReference type="InterPro" id="IPR015424">
    <property type="entry name" value="PyrdxlP-dep_Trfase"/>
</dbReference>
<dbReference type="InterPro" id="IPR027619">
    <property type="entry name" value="C-S_lyase_PatB-like"/>
</dbReference>
<feature type="domain" description="Aminotransferase class I/classII large" evidence="6">
    <location>
        <begin position="28"/>
        <end position="379"/>
    </location>
</feature>
<name>A0A1E5NFP2_9SPIR</name>
<evidence type="ECO:0000259" key="6">
    <source>
        <dbReference type="Pfam" id="PF00155"/>
    </source>
</evidence>
<dbReference type="AlphaFoldDB" id="A0A1E5NFP2"/>
<dbReference type="Gene3D" id="3.40.640.10">
    <property type="entry name" value="Type I PLP-dependent aspartate aminotransferase-like (Major domain)"/>
    <property type="match status" value="1"/>
</dbReference>
<dbReference type="CDD" id="cd00609">
    <property type="entry name" value="AAT_like"/>
    <property type="match status" value="1"/>
</dbReference>
<evidence type="ECO:0000256" key="3">
    <source>
        <dbReference type="ARBA" id="ARBA00022898"/>
    </source>
</evidence>
<dbReference type="GO" id="GO:0047804">
    <property type="term" value="F:cysteine-S-conjugate beta-lyase activity"/>
    <property type="evidence" value="ECO:0007669"/>
    <property type="project" value="UniProtKB-EC"/>
</dbReference>
<keyword evidence="3" id="KW-0663">Pyridoxal phosphate</keyword>
<evidence type="ECO:0000256" key="2">
    <source>
        <dbReference type="ARBA" id="ARBA00012224"/>
    </source>
</evidence>
<comment type="similarity">
    <text evidence="5">Belongs to the class-II pyridoxal-phosphate-dependent aminotransferase family. MalY/PatB cystathionine beta-lyase subfamily.</text>
</comment>
<dbReference type="EMBL" id="MDCO01000009">
    <property type="protein sequence ID" value="OEJ14990.1"/>
    <property type="molecule type" value="Genomic_DNA"/>
</dbReference>
<dbReference type="InterPro" id="IPR015422">
    <property type="entry name" value="PyrdxlP-dep_Trfase_small"/>
</dbReference>
<dbReference type="Proteomes" id="UP000095247">
    <property type="component" value="Unassembled WGS sequence"/>
</dbReference>
<protein>
    <recommendedName>
        <fullName evidence="2">cysteine-S-conjugate beta-lyase</fullName>
        <ecNumber evidence="2">4.4.1.13</ecNumber>
    </recommendedName>
</protein>
<organism evidence="7 8">
    <name type="scientific">Brachyspira hampsonii</name>
    <dbReference type="NCBI Taxonomy" id="1287055"/>
    <lineage>
        <taxon>Bacteria</taxon>
        <taxon>Pseudomonadati</taxon>
        <taxon>Spirochaetota</taxon>
        <taxon>Spirochaetia</taxon>
        <taxon>Brachyspirales</taxon>
        <taxon>Brachyspiraceae</taxon>
        <taxon>Brachyspira</taxon>
    </lineage>
</organism>
<reference evidence="7 8" key="1">
    <citation type="submission" date="2016-08" db="EMBL/GenBank/DDBJ databases">
        <title>Characterization and recognition of Brachyspira hampsonii sp. nov., a novel intestinal spirochete that is pathogenic to pigs.</title>
        <authorList>
            <person name="Mirajkar N."/>
            <person name="La T."/>
            <person name="Phillips N."/>
            <person name="Hampson D."/>
            <person name="Gebhart C."/>
        </authorList>
    </citation>
    <scope>NUCLEOTIDE SEQUENCE [LARGE SCALE GENOMIC DNA]</scope>
    <source>
        <strain evidence="7 8">P280/1</strain>
    </source>
</reference>
<accession>A0A1E5NFP2</accession>
<dbReference type="PANTHER" id="PTHR43525">
    <property type="entry name" value="PROTEIN MALY"/>
    <property type="match status" value="1"/>
</dbReference>
<sequence>MDFDTIINRKGTYCTQWDYIKDRFGINDLLPFTISDMDLQSPDEIIDALIKRINHKIFGYSRWNHDDFKNSIELWYKKRFNFNINKDHIVYSPSVIYSVSNFIRMKSSINDNVLILTPAYDGFFKTIKANNRNILSSSLIKTESKYEIDFEDFEKKCRVSKIFLFCSPHNPVGRVWDIDELKKLVNICKKYNVYIISDEIHMDIVYNKKHIPILSVDDYNNMILCTSASKTFNIPALGGSYLFIRNNKDRNEYLNILKDRDALSSPPILAIIANMTAYNKCDYWVDELLEYINSNINYIISYLDKNIPMLRSYMPEGSYFAWVDYSKLNISEEVFQKYLVEIGKVAIMNGSVYGEEGKTFLRINCACSINKIKDCMNRITNTIEYMKSNNIIDL</sequence>
<dbReference type="RefSeq" id="WP_069726477.1">
    <property type="nucleotide sequence ID" value="NZ_MDCO01000009.1"/>
</dbReference>
<comment type="cofactor">
    <cofactor evidence="1">
        <name>pyridoxal 5'-phosphate</name>
        <dbReference type="ChEBI" id="CHEBI:597326"/>
    </cofactor>
</comment>
<evidence type="ECO:0000313" key="8">
    <source>
        <dbReference type="Proteomes" id="UP000095247"/>
    </source>
</evidence>
<dbReference type="EC" id="4.4.1.13" evidence="2"/>
<proteinExistence type="inferred from homology"/>
<dbReference type="NCBIfam" id="TIGR04350">
    <property type="entry name" value="C_S_lyase_PatB"/>
    <property type="match status" value="1"/>
</dbReference>
<dbReference type="InterPro" id="IPR004839">
    <property type="entry name" value="Aminotransferase_I/II_large"/>
</dbReference>
<comment type="caution">
    <text evidence="7">The sequence shown here is derived from an EMBL/GenBank/DDBJ whole genome shotgun (WGS) entry which is preliminary data.</text>
</comment>
<evidence type="ECO:0000256" key="4">
    <source>
        <dbReference type="ARBA" id="ARBA00023239"/>
    </source>
</evidence>
<dbReference type="SUPFAM" id="SSF53383">
    <property type="entry name" value="PLP-dependent transferases"/>
    <property type="match status" value="1"/>
</dbReference>
<dbReference type="GO" id="GO:0030170">
    <property type="term" value="F:pyridoxal phosphate binding"/>
    <property type="evidence" value="ECO:0007669"/>
    <property type="project" value="InterPro"/>
</dbReference>
<dbReference type="InterPro" id="IPR015421">
    <property type="entry name" value="PyrdxlP-dep_Trfase_major"/>
</dbReference>
<keyword evidence="4" id="KW-0456">Lyase</keyword>
<evidence type="ECO:0000256" key="1">
    <source>
        <dbReference type="ARBA" id="ARBA00001933"/>
    </source>
</evidence>
<gene>
    <name evidence="7" type="ORF">BFL38_09175</name>
</gene>
<evidence type="ECO:0000313" key="7">
    <source>
        <dbReference type="EMBL" id="OEJ14990.1"/>
    </source>
</evidence>
<evidence type="ECO:0000256" key="5">
    <source>
        <dbReference type="ARBA" id="ARBA00037974"/>
    </source>
</evidence>
<dbReference type="Pfam" id="PF00155">
    <property type="entry name" value="Aminotran_1_2"/>
    <property type="match status" value="1"/>
</dbReference>